<dbReference type="EMBL" id="NJBO01000006">
    <property type="protein sequence ID" value="TKJ43144.1"/>
    <property type="molecule type" value="Genomic_DNA"/>
</dbReference>
<evidence type="ECO:0008006" key="3">
    <source>
        <dbReference type="Google" id="ProtNLM"/>
    </source>
</evidence>
<reference evidence="1 2" key="1">
    <citation type="submission" date="2017-06" db="EMBL/GenBank/DDBJ databases">
        <title>Novel microbial phyla capable of carbon fixation and sulfur reduction in deep-sea sediments.</title>
        <authorList>
            <person name="Huang J."/>
            <person name="Baker B."/>
            <person name="Wang Y."/>
        </authorList>
    </citation>
    <scope>NUCLEOTIDE SEQUENCE [LARGE SCALE GENOMIC DNA]</scope>
    <source>
        <strain evidence="1">B3_TA06</strain>
    </source>
</reference>
<name>A0A532V7G8_UNCT6</name>
<evidence type="ECO:0000313" key="2">
    <source>
        <dbReference type="Proteomes" id="UP000317778"/>
    </source>
</evidence>
<dbReference type="AlphaFoldDB" id="A0A532V7G8"/>
<gene>
    <name evidence="1" type="ORF">CEE36_05180</name>
</gene>
<accession>A0A532V7G8</accession>
<protein>
    <recommendedName>
        <fullName evidence="3">STAS/SEC14 domain-containing protein</fullName>
    </recommendedName>
</protein>
<evidence type="ECO:0000313" key="1">
    <source>
        <dbReference type="EMBL" id="TKJ43144.1"/>
    </source>
</evidence>
<dbReference type="Proteomes" id="UP000317778">
    <property type="component" value="Unassembled WGS sequence"/>
</dbReference>
<sequence>MKNLAFSQDGVCTMHLEGVTQPREIEDLIEEYVTSVELLPYHLRLILIDISELVHMGVRSRQVFSELLTQASKHYGGKVELVIVGGSLNLRRFIQLFCKGIGLRERSHFFEHLKEAQAWITKRSAEDPS</sequence>
<proteinExistence type="predicted"/>
<organism evidence="1 2">
    <name type="scientific">candidate division TA06 bacterium B3_TA06</name>
    <dbReference type="NCBI Taxonomy" id="2012487"/>
    <lineage>
        <taxon>Bacteria</taxon>
        <taxon>Bacteria division TA06</taxon>
    </lineage>
</organism>
<comment type="caution">
    <text evidence="1">The sequence shown here is derived from an EMBL/GenBank/DDBJ whole genome shotgun (WGS) entry which is preliminary data.</text>
</comment>